<dbReference type="EMBL" id="JAUJYO010000015">
    <property type="protein sequence ID" value="KAK1296893.1"/>
    <property type="molecule type" value="Genomic_DNA"/>
</dbReference>
<dbReference type="Proteomes" id="UP001180020">
    <property type="component" value="Unassembled WGS sequence"/>
</dbReference>
<comment type="caution">
    <text evidence="2">The sequence shown here is derived from an EMBL/GenBank/DDBJ whole genome shotgun (WGS) entry which is preliminary data.</text>
</comment>
<evidence type="ECO:0000313" key="3">
    <source>
        <dbReference type="Proteomes" id="UP001180020"/>
    </source>
</evidence>
<name>A0AAV9D6G2_ACOCL</name>
<feature type="region of interest" description="Disordered" evidence="1">
    <location>
        <begin position="44"/>
        <end position="63"/>
    </location>
</feature>
<keyword evidence="3" id="KW-1185">Reference proteome</keyword>
<proteinExistence type="predicted"/>
<evidence type="ECO:0000256" key="1">
    <source>
        <dbReference type="SAM" id="MobiDB-lite"/>
    </source>
</evidence>
<evidence type="ECO:0000313" key="2">
    <source>
        <dbReference type="EMBL" id="KAK1296893.1"/>
    </source>
</evidence>
<reference evidence="2" key="2">
    <citation type="submission" date="2023-06" db="EMBL/GenBank/DDBJ databases">
        <authorList>
            <person name="Ma L."/>
            <person name="Liu K.-W."/>
            <person name="Li Z."/>
            <person name="Hsiao Y.-Y."/>
            <person name="Qi Y."/>
            <person name="Fu T."/>
            <person name="Tang G."/>
            <person name="Zhang D."/>
            <person name="Sun W.-H."/>
            <person name="Liu D.-K."/>
            <person name="Li Y."/>
            <person name="Chen G.-Z."/>
            <person name="Liu X.-D."/>
            <person name="Liao X.-Y."/>
            <person name="Jiang Y.-T."/>
            <person name="Yu X."/>
            <person name="Hao Y."/>
            <person name="Huang J."/>
            <person name="Zhao X.-W."/>
            <person name="Ke S."/>
            <person name="Chen Y.-Y."/>
            <person name="Wu W.-L."/>
            <person name="Hsu J.-L."/>
            <person name="Lin Y.-F."/>
            <person name="Huang M.-D."/>
            <person name="Li C.-Y."/>
            <person name="Huang L."/>
            <person name="Wang Z.-W."/>
            <person name="Zhao X."/>
            <person name="Zhong W.-Y."/>
            <person name="Peng D.-H."/>
            <person name="Ahmad S."/>
            <person name="Lan S."/>
            <person name="Zhang J.-S."/>
            <person name="Tsai W.-C."/>
            <person name="Van De Peer Y."/>
            <person name="Liu Z.-J."/>
        </authorList>
    </citation>
    <scope>NUCLEOTIDE SEQUENCE</scope>
    <source>
        <strain evidence="2">CP</strain>
        <tissue evidence="2">Leaves</tissue>
    </source>
</reference>
<organism evidence="2 3">
    <name type="scientific">Acorus calamus</name>
    <name type="common">Sweet flag</name>
    <dbReference type="NCBI Taxonomy" id="4465"/>
    <lineage>
        <taxon>Eukaryota</taxon>
        <taxon>Viridiplantae</taxon>
        <taxon>Streptophyta</taxon>
        <taxon>Embryophyta</taxon>
        <taxon>Tracheophyta</taxon>
        <taxon>Spermatophyta</taxon>
        <taxon>Magnoliopsida</taxon>
        <taxon>Liliopsida</taxon>
        <taxon>Acoraceae</taxon>
        <taxon>Acorus</taxon>
    </lineage>
</organism>
<sequence>MDLGSLVSDTVTEAVSAAKNNPSGACSSPRYPCSWRCFASASSWGTCSRRTDGSMNPSRQSSS</sequence>
<gene>
    <name evidence="2" type="ORF">QJS10_CPB15g01581</name>
</gene>
<protein>
    <submittedName>
        <fullName evidence="2">Uncharacterized protein</fullName>
    </submittedName>
</protein>
<dbReference type="AlphaFoldDB" id="A0AAV9D6G2"/>
<reference evidence="2" key="1">
    <citation type="journal article" date="2023" name="Nat. Commun.">
        <title>Diploid and tetraploid genomes of Acorus and the evolution of monocots.</title>
        <authorList>
            <person name="Ma L."/>
            <person name="Liu K.W."/>
            <person name="Li Z."/>
            <person name="Hsiao Y.Y."/>
            <person name="Qi Y."/>
            <person name="Fu T."/>
            <person name="Tang G.D."/>
            <person name="Zhang D."/>
            <person name="Sun W.H."/>
            <person name="Liu D.K."/>
            <person name="Li Y."/>
            <person name="Chen G.Z."/>
            <person name="Liu X.D."/>
            <person name="Liao X.Y."/>
            <person name="Jiang Y.T."/>
            <person name="Yu X."/>
            <person name="Hao Y."/>
            <person name="Huang J."/>
            <person name="Zhao X.W."/>
            <person name="Ke S."/>
            <person name="Chen Y.Y."/>
            <person name="Wu W.L."/>
            <person name="Hsu J.L."/>
            <person name="Lin Y.F."/>
            <person name="Huang M.D."/>
            <person name="Li C.Y."/>
            <person name="Huang L."/>
            <person name="Wang Z.W."/>
            <person name="Zhao X."/>
            <person name="Zhong W.Y."/>
            <person name="Peng D.H."/>
            <person name="Ahmad S."/>
            <person name="Lan S."/>
            <person name="Zhang J.S."/>
            <person name="Tsai W.C."/>
            <person name="Van de Peer Y."/>
            <person name="Liu Z.J."/>
        </authorList>
    </citation>
    <scope>NUCLEOTIDE SEQUENCE</scope>
    <source>
        <strain evidence="2">CP</strain>
    </source>
</reference>
<accession>A0AAV9D6G2</accession>